<comment type="caution">
    <text evidence="1">The sequence shown here is derived from an EMBL/GenBank/DDBJ whole genome shotgun (WGS) entry which is preliminary data.</text>
</comment>
<dbReference type="GO" id="GO:0009307">
    <property type="term" value="P:DNA restriction-modification system"/>
    <property type="evidence" value="ECO:0007669"/>
    <property type="project" value="InterPro"/>
</dbReference>
<protein>
    <submittedName>
        <fullName evidence="1">Eco47II family restriction endonuclease</fullName>
    </submittedName>
</protein>
<sequence>MENHEYILDFISEKDFVSHVKNTIQEYHEILQPIDLKKFNSNLIDPIKLLFDKTLLCLSDIDLVNGEISRQRDKSNNNAIGYFHQNMFKYIKNCTVPKTGWDIIVCKDDITYFIELKNKHNTMNSSSSSKTYIKMQQHLITESNQNIICALVEVIAKRSQNIPWQITIDNIRQKPCERLRRISIDKMYEIVTDDPCAFKKLCIQLEHTLRYLSSQIERINDTAFKELKNINPDIITALFLIAFPTYNAFDDIRWI</sequence>
<keyword evidence="1" id="KW-0255">Endonuclease</keyword>
<dbReference type="Pfam" id="PF09553">
    <property type="entry name" value="RE_Eco47II"/>
    <property type="match status" value="1"/>
</dbReference>
<keyword evidence="1" id="KW-0378">Hydrolase</keyword>
<accession>A0A6L1L0Z1</accession>
<organism evidence="1 2">
    <name type="scientific">Campylobacter lari</name>
    <dbReference type="NCBI Taxonomy" id="201"/>
    <lineage>
        <taxon>Bacteria</taxon>
        <taxon>Pseudomonadati</taxon>
        <taxon>Campylobacterota</taxon>
        <taxon>Epsilonproteobacteria</taxon>
        <taxon>Campylobacterales</taxon>
        <taxon>Campylobacteraceae</taxon>
        <taxon>Campylobacter</taxon>
    </lineage>
</organism>
<dbReference type="EMBL" id="AACKNS010000006">
    <property type="protein sequence ID" value="EAK9994359.1"/>
    <property type="molecule type" value="Genomic_DNA"/>
</dbReference>
<dbReference type="GO" id="GO:0003677">
    <property type="term" value="F:DNA binding"/>
    <property type="evidence" value="ECO:0007669"/>
    <property type="project" value="InterPro"/>
</dbReference>
<dbReference type="InterPro" id="IPR019057">
    <property type="entry name" value="Restrct_endonuc_II_Eco47II"/>
</dbReference>
<proteinExistence type="predicted"/>
<dbReference type="AlphaFoldDB" id="A0A6L1L0Z1"/>
<gene>
    <name evidence="1" type="ORF">A9458_05815</name>
</gene>
<dbReference type="Proteomes" id="UP000476009">
    <property type="component" value="Unassembled WGS sequence"/>
</dbReference>
<keyword evidence="1" id="KW-0540">Nuclease</keyword>
<name>A0A6L1L0Z1_CAMLA</name>
<evidence type="ECO:0000313" key="1">
    <source>
        <dbReference type="EMBL" id="EAK9994359.1"/>
    </source>
</evidence>
<evidence type="ECO:0000313" key="2">
    <source>
        <dbReference type="Proteomes" id="UP000476009"/>
    </source>
</evidence>
<reference evidence="1 2" key="1">
    <citation type="submission" date="2018-05" db="EMBL/GenBank/DDBJ databases">
        <authorList>
            <consortium name="PulseNet: The National Subtyping Network for Foodborne Disease Surveillance"/>
            <person name="Tarr C.L."/>
            <person name="Trees E."/>
            <person name="Katz L.S."/>
            <person name="Carleton-Romer H.A."/>
            <person name="Stroika S."/>
            <person name="Kucerova Z."/>
            <person name="Roache K.F."/>
            <person name="Sabol A.L."/>
            <person name="Besser J."/>
            <person name="Gerner-Smidt P."/>
        </authorList>
    </citation>
    <scope>NUCLEOTIDE SEQUENCE [LARGE SCALE GENOMIC DNA]</scope>
    <source>
        <strain evidence="1 2">D5625</strain>
    </source>
</reference>
<dbReference type="GO" id="GO:0009036">
    <property type="term" value="F:type II site-specific deoxyribonuclease activity"/>
    <property type="evidence" value="ECO:0007669"/>
    <property type="project" value="InterPro"/>
</dbReference>